<feature type="region of interest" description="Disordered" evidence="1">
    <location>
        <begin position="302"/>
        <end position="331"/>
    </location>
</feature>
<accession>A0A1F7SKY5</accession>
<dbReference type="AlphaFoldDB" id="A0A1F7SKY5"/>
<evidence type="ECO:0008006" key="4">
    <source>
        <dbReference type="Google" id="ProtNLM"/>
    </source>
</evidence>
<evidence type="ECO:0000313" key="3">
    <source>
        <dbReference type="Proteomes" id="UP000178082"/>
    </source>
</evidence>
<evidence type="ECO:0000256" key="1">
    <source>
        <dbReference type="SAM" id="MobiDB-lite"/>
    </source>
</evidence>
<gene>
    <name evidence="2" type="ORF">A3G31_12405</name>
</gene>
<proteinExistence type="predicted"/>
<protein>
    <recommendedName>
        <fullName evidence="4">Cobalamin biosynthesis protein CbiX</fullName>
    </recommendedName>
</protein>
<name>A0A1F7SKY5_9BACT</name>
<dbReference type="SUPFAM" id="SSF53800">
    <property type="entry name" value="Chelatase"/>
    <property type="match status" value="1"/>
</dbReference>
<dbReference type="STRING" id="1817883.A3G31_12405"/>
<feature type="compositionally biased region" description="Basic and acidic residues" evidence="1">
    <location>
        <begin position="304"/>
        <end position="317"/>
    </location>
</feature>
<organism evidence="2 3">
    <name type="scientific">Candidatus Schekmanbacteria bacterium RIFCSPLOWO2_12_FULL_38_15</name>
    <dbReference type="NCBI Taxonomy" id="1817883"/>
    <lineage>
        <taxon>Bacteria</taxon>
        <taxon>Candidatus Schekmaniibacteriota</taxon>
    </lineage>
</organism>
<dbReference type="EMBL" id="MGDI01000012">
    <property type="protein sequence ID" value="OGL54433.1"/>
    <property type="molecule type" value="Genomic_DNA"/>
</dbReference>
<sequence length="331" mass="36927">MKKFLILFLSLAFVVAFIPKGFCAEKTGILLLEHGGNQAYNEGAEKLRDAVRASTGVPVELGYVCCVTWGVSGSMQYAVNKLEAQGVNKIVAIPCFNNKENAALLSRAAYVLGLGPKPQKPADREMMGEPIVFAKANASFYFSDGWLDSPLIADILLGRAKELSKNPKEGTLFIIDHGATYEWEMPYYDKAIKALVEQVKKKSPYKRVIMNYFRDDAAKDIKEKQLNEIKAQLAEASKDSKVLIVWPMVQDIRSIQPGGKWVKLLEDYDFVYTSKGMVEHPNMVKWIKEAFEKGVASEQFVKSDPTRYAEKDKKEEAPAEEGSGHSHGSIM</sequence>
<reference evidence="2 3" key="1">
    <citation type="journal article" date="2016" name="Nat. Commun.">
        <title>Thousands of microbial genomes shed light on interconnected biogeochemical processes in an aquifer system.</title>
        <authorList>
            <person name="Anantharaman K."/>
            <person name="Brown C.T."/>
            <person name="Hug L.A."/>
            <person name="Sharon I."/>
            <person name="Castelle C.J."/>
            <person name="Probst A.J."/>
            <person name="Thomas B.C."/>
            <person name="Singh A."/>
            <person name="Wilkins M.J."/>
            <person name="Karaoz U."/>
            <person name="Brodie E.L."/>
            <person name="Williams K.H."/>
            <person name="Hubbard S.S."/>
            <person name="Banfield J.F."/>
        </authorList>
    </citation>
    <scope>NUCLEOTIDE SEQUENCE [LARGE SCALE GENOMIC DNA]</scope>
</reference>
<evidence type="ECO:0000313" key="2">
    <source>
        <dbReference type="EMBL" id="OGL54433.1"/>
    </source>
</evidence>
<dbReference type="Proteomes" id="UP000178082">
    <property type="component" value="Unassembled WGS sequence"/>
</dbReference>
<comment type="caution">
    <text evidence="2">The sequence shown here is derived from an EMBL/GenBank/DDBJ whole genome shotgun (WGS) entry which is preliminary data.</text>
</comment>